<dbReference type="InParanoid" id="A0A1V8TS40"/>
<reference evidence="10" key="1">
    <citation type="submission" date="2017-03" db="EMBL/GenBank/DDBJ databases">
        <title>Genomes of endolithic fungi from Antarctica.</title>
        <authorList>
            <person name="Coleine C."/>
            <person name="Masonjones S."/>
            <person name="Stajich J.E."/>
        </authorList>
    </citation>
    <scope>NUCLEOTIDE SEQUENCE [LARGE SCALE GENOMIC DNA]</scope>
    <source>
        <strain evidence="10">CCFEE 5527</strain>
    </source>
</reference>
<dbReference type="GO" id="GO:0005634">
    <property type="term" value="C:nucleus"/>
    <property type="evidence" value="ECO:0007669"/>
    <property type="project" value="UniProtKB-SubCell"/>
</dbReference>
<comment type="subcellular location">
    <subcellularLocation>
        <location evidence="1">Nucleus</location>
    </subcellularLocation>
</comment>
<feature type="domain" description="Xylanolytic transcriptional activator regulatory" evidence="8">
    <location>
        <begin position="431"/>
        <end position="692"/>
    </location>
</feature>
<evidence type="ECO:0000256" key="1">
    <source>
        <dbReference type="ARBA" id="ARBA00004123"/>
    </source>
</evidence>
<feature type="compositionally biased region" description="Polar residues" evidence="7">
    <location>
        <begin position="588"/>
        <end position="603"/>
    </location>
</feature>
<sequence>MTNPTSARPRTGRRESVSNAPVSGNRVRKSSVANIAGAATNGLSTNPVRPRANTIDLSSLGLVDMSHPSFSRLQTRGLGITHGHAQSMGNSAFNNGMAMDYRGMSTAMGNHGSLAGLSKINTHTMGMNPMDAMKSAPAVPGFGGFDLDQLFSPDTTVNPAQLHSNYAMSQNNANTMMPQMSHYMNMQPTMDEPEDFSWMRNWTMQNMNGMDNENAMDDSSPSRISSGDSPGDYNEMMSNSNAGLQTQQSAWTTQDLRRSQSLAGGQFHMDAMAHGLPHVDSSISELSPHGTLNGNAANDQYFQQAMLLQNLQQQAALEKSHSLRQNDAQNMILHGVPAPLSNISSESPDMSSSSMTGSARQSSVTSVSTDSITEATRQALLNSLAQPSVFGMGHRKFSQPAISSPLSQSTTRGSAASPTLPSTASIRKYVDAFLQFAMPHVPVLHVPTLSFDSVDYSNSIRGGSAAAKLAQNPIMGGGGCLILAMAAMGALYEYEHVASKELFEAGKKMIGLYLEERRKADMCAAVSGSPPSDGMPGHTPLWLVQAMLLNVIYGHQCGDKISADIASNHCAALVSLARAAELGEPANGSPSSSLGAGENQSPDVQMRDASTGETRNTSTRPASDVDIQSQWIEWKTAEERKRTMFAIFIISSLLTTAYNQTPTIMNSEVTLDLPCDEQLWAAETAQAWHSLGGAAAAEHGAVSFNEALSILLTSHERKSAPYSSGTYASHHSQVVAQQHGEDPYADAELAPSTFGCLVLINALHNYIWETRSRHPGDHWTAQESESMFAHIEPALNAWQVAWKANPRHKLERPNPFGLGPLSADCIPLLDLAFVRLFVNLGRAKEAFWQRKFDEMADELARGSEIVQHAEAITQDELVSPKTTPDSQRRASQYSAPLQAPTRREKHLRKAAFYAADSLHIACEFHLTYADVTAHELPIQSAMCFFDCCQVLAEWACTVQERVGWHIGVLGRDRIDMSTVPAIMVLEREDMDLFRKIEHVCESMENKRVQQETLLAMDMPSLNVAPAMHAMHNNVHLSSCGYGSKILRITAMMLEKAVVWPVTHVMAKALEVQASHMDQRAAASIAK</sequence>
<evidence type="ECO:0000256" key="4">
    <source>
        <dbReference type="ARBA" id="ARBA00022771"/>
    </source>
</evidence>
<evidence type="ECO:0000256" key="6">
    <source>
        <dbReference type="ARBA" id="ARBA00023242"/>
    </source>
</evidence>
<organism evidence="9 10">
    <name type="scientific">Cryoendolithus antarcticus</name>
    <dbReference type="NCBI Taxonomy" id="1507870"/>
    <lineage>
        <taxon>Eukaryota</taxon>
        <taxon>Fungi</taxon>
        <taxon>Dikarya</taxon>
        <taxon>Ascomycota</taxon>
        <taxon>Pezizomycotina</taxon>
        <taxon>Dothideomycetes</taxon>
        <taxon>Dothideomycetidae</taxon>
        <taxon>Cladosporiales</taxon>
        <taxon>Cladosporiaceae</taxon>
        <taxon>Cryoendolithus</taxon>
    </lineage>
</organism>
<dbReference type="OrthoDB" id="6077919at2759"/>
<dbReference type="InterPro" id="IPR007219">
    <property type="entry name" value="XnlR_reg_dom"/>
</dbReference>
<accession>A0A1V8TS40</accession>
<evidence type="ECO:0000313" key="9">
    <source>
        <dbReference type="EMBL" id="OQO14175.1"/>
    </source>
</evidence>
<keyword evidence="3" id="KW-0677">Repeat</keyword>
<feature type="region of interest" description="Disordered" evidence="7">
    <location>
        <begin position="400"/>
        <end position="420"/>
    </location>
</feature>
<dbReference type="GO" id="GO:0000978">
    <property type="term" value="F:RNA polymerase II cis-regulatory region sequence-specific DNA binding"/>
    <property type="evidence" value="ECO:0007669"/>
    <property type="project" value="InterPro"/>
</dbReference>
<dbReference type="PANTHER" id="PTHR40626:SF13">
    <property type="entry name" value="RESPIRATION FACTOR 2-RELATED"/>
    <property type="match status" value="1"/>
</dbReference>
<proteinExistence type="predicted"/>
<feature type="region of interest" description="Disordered" evidence="7">
    <location>
        <begin position="874"/>
        <end position="898"/>
    </location>
</feature>
<dbReference type="Proteomes" id="UP000192596">
    <property type="component" value="Unassembled WGS sequence"/>
</dbReference>
<evidence type="ECO:0000259" key="8">
    <source>
        <dbReference type="Pfam" id="PF04082"/>
    </source>
</evidence>
<keyword evidence="4" id="KW-0863">Zinc-finger</keyword>
<feature type="region of interest" description="Disordered" evidence="7">
    <location>
        <begin position="342"/>
        <end position="364"/>
    </location>
</feature>
<evidence type="ECO:0000256" key="2">
    <source>
        <dbReference type="ARBA" id="ARBA00022723"/>
    </source>
</evidence>
<dbReference type="PANTHER" id="PTHR40626">
    <property type="entry name" value="MIP31509P"/>
    <property type="match status" value="1"/>
</dbReference>
<dbReference type="GO" id="GO:0000785">
    <property type="term" value="C:chromatin"/>
    <property type="evidence" value="ECO:0007669"/>
    <property type="project" value="TreeGrafter"/>
</dbReference>
<keyword evidence="10" id="KW-1185">Reference proteome</keyword>
<feature type="region of interest" description="Disordered" evidence="7">
    <location>
        <begin position="1"/>
        <end position="29"/>
    </location>
</feature>
<dbReference type="AlphaFoldDB" id="A0A1V8TS40"/>
<dbReference type="GO" id="GO:0006351">
    <property type="term" value="P:DNA-templated transcription"/>
    <property type="evidence" value="ECO:0007669"/>
    <property type="project" value="InterPro"/>
</dbReference>
<feature type="compositionally biased region" description="Low complexity" evidence="7">
    <location>
        <begin position="217"/>
        <end position="232"/>
    </location>
</feature>
<feature type="region of interest" description="Disordered" evidence="7">
    <location>
        <begin position="584"/>
        <end position="623"/>
    </location>
</feature>
<evidence type="ECO:0000256" key="7">
    <source>
        <dbReference type="SAM" id="MobiDB-lite"/>
    </source>
</evidence>
<dbReference type="Pfam" id="PF04082">
    <property type="entry name" value="Fungal_trans"/>
    <property type="match status" value="1"/>
</dbReference>
<dbReference type="GO" id="GO:0000981">
    <property type="term" value="F:DNA-binding transcription factor activity, RNA polymerase II-specific"/>
    <property type="evidence" value="ECO:0007669"/>
    <property type="project" value="InterPro"/>
</dbReference>
<evidence type="ECO:0000256" key="5">
    <source>
        <dbReference type="ARBA" id="ARBA00022833"/>
    </source>
</evidence>
<dbReference type="InterPro" id="IPR051059">
    <property type="entry name" value="VerF-like"/>
</dbReference>
<dbReference type="STRING" id="1507870.A0A1V8TS40"/>
<feature type="compositionally biased region" description="Polar residues" evidence="7">
    <location>
        <begin position="880"/>
        <end position="895"/>
    </location>
</feature>
<name>A0A1V8TS40_9PEZI</name>
<keyword evidence="2" id="KW-0479">Metal-binding</keyword>
<feature type="compositionally biased region" description="Polar residues" evidence="7">
    <location>
        <begin position="611"/>
        <end position="623"/>
    </location>
</feature>
<dbReference type="CDD" id="cd12148">
    <property type="entry name" value="fungal_TF_MHR"/>
    <property type="match status" value="1"/>
</dbReference>
<keyword evidence="6" id="KW-0539">Nucleus</keyword>
<gene>
    <name evidence="9" type="ORF">B0A48_01051</name>
</gene>
<feature type="region of interest" description="Disordered" evidence="7">
    <location>
        <begin position="209"/>
        <end position="232"/>
    </location>
</feature>
<feature type="compositionally biased region" description="Polar residues" evidence="7">
    <location>
        <begin position="400"/>
        <end position="413"/>
    </location>
</feature>
<keyword evidence="5" id="KW-0862">Zinc</keyword>
<dbReference type="EMBL" id="NAJO01000002">
    <property type="protein sequence ID" value="OQO14175.1"/>
    <property type="molecule type" value="Genomic_DNA"/>
</dbReference>
<protein>
    <recommendedName>
        <fullName evidence="8">Xylanolytic transcriptional activator regulatory domain-containing protein</fullName>
    </recommendedName>
</protein>
<evidence type="ECO:0000313" key="10">
    <source>
        <dbReference type="Proteomes" id="UP000192596"/>
    </source>
</evidence>
<comment type="caution">
    <text evidence="9">The sequence shown here is derived from an EMBL/GenBank/DDBJ whole genome shotgun (WGS) entry which is preliminary data.</text>
</comment>
<evidence type="ECO:0000256" key="3">
    <source>
        <dbReference type="ARBA" id="ARBA00022737"/>
    </source>
</evidence>
<dbReference type="GO" id="GO:0008270">
    <property type="term" value="F:zinc ion binding"/>
    <property type="evidence" value="ECO:0007669"/>
    <property type="project" value="UniProtKB-KW"/>
</dbReference>